<keyword evidence="5" id="KW-1185">Reference proteome</keyword>
<keyword evidence="3" id="KW-0812">Transmembrane</keyword>
<dbReference type="RefSeq" id="WP_103875335.1">
    <property type="nucleotide sequence ID" value="NZ_FNUY01000015.1"/>
</dbReference>
<comment type="similarity">
    <text evidence="1 2">Belongs to the BioY family.</text>
</comment>
<evidence type="ECO:0000256" key="2">
    <source>
        <dbReference type="PIRNR" id="PIRNR016661"/>
    </source>
</evidence>
<protein>
    <recommendedName>
        <fullName evidence="2">Biotin transporter</fullName>
    </recommendedName>
</protein>
<evidence type="ECO:0000256" key="3">
    <source>
        <dbReference type="SAM" id="Phobius"/>
    </source>
</evidence>
<dbReference type="Proteomes" id="UP000236743">
    <property type="component" value="Unassembled WGS sequence"/>
</dbReference>
<dbReference type="PANTHER" id="PTHR34295">
    <property type="entry name" value="BIOTIN TRANSPORTER BIOY"/>
    <property type="match status" value="1"/>
</dbReference>
<dbReference type="PANTHER" id="PTHR34295:SF1">
    <property type="entry name" value="BIOTIN TRANSPORTER BIOY"/>
    <property type="match status" value="1"/>
</dbReference>
<evidence type="ECO:0000256" key="1">
    <source>
        <dbReference type="ARBA" id="ARBA00010692"/>
    </source>
</evidence>
<reference evidence="4 5" key="1">
    <citation type="submission" date="2016-10" db="EMBL/GenBank/DDBJ databases">
        <authorList>
            <person name="de Groot N.N."/>
        </authorList>
    </citation>
    <scope>NUCLEOTIDE SEQUENCE [LARGE SCALE GENOMIC DNA]</scope>
    <source>
        <strain evidence="4 5">DSM 26656</strain>
    </source>
</reference>
<dbReference type="GO" id="GO:0005886">
    <property type="term" value="C:plasma membrane"/>
    <property type="evidence" value="ECO:0007669"/>
    <property type="project" value="UniProtKB-SubCell"/>
</dbReference>
<dbReference type="Pfam" id="PF02632">
    <property type="entry name" value="BioY"/>
    <property type="match status" value="1"/>
</dbReference>
<comment type="subcellular location">
    <subcellularLocation>
        <location evidence="2">Cell membrane</location>
        <topology evidence="2">Multi-pass membrane protein</topology>
    </subcellularLocation>
</comment>
<gene>
    <name evidence="4" type="ORF">SAMN04488115_11525</name>
</gene>
<keyword evidence="2" id="KW-1003">Cell membrane</keyword>
<accession>A0A1H6D4X2</accession>
<feature type="transmembrane region" description="Helical" evidence="3">
    <location>
        <begin position="129"/>
        <end position="153"/>
    </location>
</feature>
<feature type="transmembrane region" description="Helical" evidence="3">
    <location>
        <begin position="159"/>
        <end position="185"/>
    </location>
</feature>
<dbReference type="PIRSF" id="PIRSF016661">
    <property type="entry name" value="BioY"/>
    <property type="match status" value="1"/>
</dbReference>
<evidence type="ECO:0000313" key="4">
    <source>
        <dbReference type="EMBL" id="SEG79825.1"/>
    </source>
</evidence>
<dbReference type="EMBL" id="FNUY01000015">
    <property type="protein sequence ID" value="SEG79825.1"/>
    <property type="molecule type" value="Genomic_DNA"/>
</dbReference>
<keyword evidence="3" id="KW-1133">Transmembrane helix</keyword>
<feature type="transmembrane region" description="Helical" evidence="3">
    <location>
        <begin position="54"/>
        <end position="76"/>
    </location>
</feature>
<organism evidence="4 5">
    <name type="scientific">Bosea lathyri</name>
    <dbReference type="NCBI Taxonomy" id="1036778"/>
    <lineage>
        <taxon>Bacteria</taxon>
        <taxon>Pseudomonadati</taxon>
        <taxon>Pseudomonadota</taxon>
        <taxon>Alphaproteobacteria</taxon>
        <taxon>Hyphomicrobiales</taxon>
        <taxon>Boseaceae</taxon>
        <taxon>Bosea</taxon>
    </lineage>
</organism>
<sequence>MTDIALHPTFSPLHPQSRSLRWQIAAVLVGSVLLALSSHIKVPMLPVPMTMQTFAVTLVGALYGWRLGAITILAWLLQGAMGLPVLAGGTGGIAYFAGPTGGYLLAFPFAGALTGWLAERGWNGHRVGFAFIAMLLGNALCLALGAGWLSLIVGAEKAIAVGVLPFLLGAIVKSALGAATLTLWARGRASSEG</sequence>
<dbReference type="GO" id="GO:0015225">
    <property type="term" value="F:biotin transmembrane transporter activity"/>
    <property type="evidence" value="ECO:0007669"/>
    <property type="project" value="UniProtKB-UniRule"/>
</dbReference>
<feature type="transmembrane region" description="Helical" evidence="3">
    <location>
        <begin position="96"/>
        <end position="117"/>
    </location>
</feature>
<name>A0A1H6D4X2_9HYPH</name>
<evidence type="ECO:0000313" key="5">
    <source>
        <dbReference type="Proteomes" id="UP000236743"/>
    </source>
</evidence>
<dbReference type="OrthoDB" id="9803495at2"/>
<keyword evidence="2 3" id="KW-0472">Membrane</keyword>
<feature type="transmembrane region" description="Helical" evidence="3">
    <location>
        <begin position="20"/>
        <end position="42"/>
    </location>
</feature>
<dbReference type="InterPro" id="IPR003784">
    <property type="entry name" value="BioY"/>
</dbReference>
<dbReference type="Gene3D" id="1.10.1760.20">
    <property type="match status" value="1"/>
</dbReference>
<keyword evidence="2" id="KW-0813">Transport</keyword>
<proteinExistence type="inferred from homology"/>
<dbReference type="AlphaFoldDB" id="A0A1H6D4X2"/>